<proteinExistence type="predicted"/>
<dbReference type="RefSeq" id="XP_066069366.1">
    <property type="nucleotide sequence ID" value="XM_066213269.1"/>
</dbReference>
<feature type="region of interest" description="Disordered" evidence="1">
    <location>
        <begin position="616"/>
        <end position="677"/>
    </location>
</feature>
<gene>
    <name evidence="3" type="ORF">L203_103879</name>
</gene>
<protein>
    <submittedName>
        <fullName evidence="3">Uncharacterized protein</fullName>
    </submittedName>
</protein>
<accession>A0A1E3HJB9</accession>
<reference evidence="3" key="3">
    <citation type="submission" date="2024-01" db="EMBL/GenBank/DDBJ databases">
        <authorList>
            <person name="Coelho M.A."/>
            <person name="David-Palma M."/>
            <person name="Shea T."/>
            <person name="Sun S."/>
            <person name="Cuomo C.A."/>
            <person name="Heitman J."/>
        </authorList>
    </citation>
    <scope>NUCLEOTIDE SEQUENCE</scope>
    <source>
        <strain evidence="3">CBS 7841</strain>
    </source>
</reference>
<dbReference type="AlphaFoldDB" id="A0A1E3HJB9"/>
<feature type="compositionally biased region" description="Polar residues" evidence="1">
    <location>
        <begin position="625"/>
        <end position="645"/>
    </location>
</feature>
<reference evidence="3" key="1">
    <citation type="submission" date="2016-06" db="EMBL/GenBank/DDBJ databases">
        <authorList>
            <person name="Cuomo C."/>
            <person name="Litvintseva A."/>
            <person name="Heitman J."/>
            <person name="Chen Y."/>
            <person name="Sun S."/>
            <person name="Springer D."/>
            <person name="Dromer F."/>
            <person name="Young S."/>
            <person name="Zeng Q."/>
            <person name="Chapman S."/>
            <person name="Gujja S."/>
            <person name="Saif S."/>
            <person name="Birren B."/>
        </authorList>
    </citation>
    <scope>NUCLEOTIDE SEQUENCE</scope>
    <source>
        <strain evidence="3">CBS 7841</strain>
    </source>
</reference>
<keyword evidence="2" id="KW-0472">Membrane</keyword>
<dbReference type="Proteomes" id="UP000094043">
    <property type="component" value="Chromosome 4"/>
</dbReference>
<dbReference type="EMBL" id="CP143787">
    <property type="protein sequence ID" value="WVN88666.1"/>
    <property type="molecule type" value="Genomic_DNA"/>
</dbReference>
<evidence type="ECO:0000313" key="3">
    <source>
        <dbReference type="EMBL" id="WVN88666.1"/>
    </source>
</evidence>
<dbReference type="GeneID" id="91088089"/>
<keyword evidence="2" id="KW-0812">Transmembrane</keyword>
<evidence type="ECO:0000313" key="4">
    <source>
        <dbReference type="Proteomes" id="UP000094043"/>
    </source>
</evidence>
<dbReference type="KEGG" id="cdep:91088089"/>
<name>A0A1E3HJB9_9TREE</name>
<feature type="transmembrane region" description="Helical" evidence="2">
    <location>
        <begin position="193"/>
        <end position="220"/>
    </location>
</feature>
<dbReference type="VEuPathDB" id="FungiDB:L203_06400"/>
<evidence type="ECO:0000256" key="2">
    <source>
        <dbReference type="SAM" id="Phobius"/>
    </source>
</evidence>
<feature type="compositionally biased region" description="Low complexity" evidence="1">
    <location>
        <begin position="646"/>
        <end position="665"/>
    </location>
</feature>
<reference evidence="3" key="2">
    <citation type="journal article" date="2022" name="Elife">
        <title>Obligate sexual reproduction of a homothallic fungus closely related to the Cryptococcus pathogenic species complex.</title>
        <authorList>
            <person name="Passer A.R."/>
            <person name="Clancey S.A."/>
            <person name="Shea T."/>
            <person name="David-Palma M."/>
            <person name="Averette A.F."/>
            <person name="Boekhout T."/>
            <person name="Porcel B.M."/>
            <person name="Nowrousian M."/>
            <person name="Cuomo C.A."/>
            <person name="Sun S."/>
            <person name="Heitman J."/>
            <person name="Coelho M.A."/>
        </authorList>
    </citation>
    <scope>NUCLEOTIDE SEQUENCE</scope>
    <source>
        <strain evidence="3">CBS 7841</strain>
    </source>
</reference>
<feature type="region of interest" description="Disordered" evidence="1">
    <location>
        <begin position="526"/>
        <end position="601"/>
    </location>
</feature>
<feature type="compositionally biased region" description="Polar residues" evidence="1">
    <location>
        <begin position="541"/>
        <end position="559"/>
    </location>
</feature>
<keyword evidence="2" id="KW-1133">Transmembrane helix</keyword>
<evidence type="ECO:0000256" key="1">
    <source>
        <dbReference type="SAM" id="MobiDB-lite"/>
    </source>
</evidence>
<feature type="compositionally biased region" description="Polar residues" evidence="1">
    <location>
        <begin position="114"/>
        <end position="124"/>
    </location>
</feature>
<keyword evidence="4" id="KW-1185">Reference proteome</keyword>
<feature type="region of interest" description="Disordered" evidence="1">
    <location>
        <begin position="106"/>
        <end position="125"/>
    </location>
</feature>
<dbReference type="OrthoDB" id="2596929at2759"/>
<organism evidence="3 4">
    <name type="scientific">Cryptococcus depauperatus CBS 7841</name>
    <dbReference type="NCBI Taxonomy" id="1295531"/>
    <lineage>
        <taxon>Eukaryota</taxon>
        <taxon>Fungi</taxon>
        <taxon>Dikarya</taxon>
        <taxon>Basidiomycota</taxon>
        <taxon>Agaricomycotina</taxon>
        <taxon>Tremellomycetes</taxon>
        <taxon>Tremellales</taxon>
        <taxon>Cryptococcaceae</taxon>
        <taxon>Cryptococcus</taxon>
    </lineage>
</organism>
<sequence length="677" mass="71851">MESHRRSRVRRFSAVARYVLWPDRRATRKATRMASNNHDKRFYASLNQYSPEQLSSMEAASKASAAAASSMLAAAATTHRQAAQAVTHVTTQIPVVMTPAVAASSTSNAVNSNGDGKTLSTVPLSNVAPQAPSASSLSSAISNSTPVRDISNVVSSAAPSTPAREHTSSSVITSSTITGTSAALSKSSDRSTLATGAVIGIVFAVVVGIVVIGSFFGWLYRKYNARSYNKKAPWSKIDDDITPFNHEKPGYTDVYGNTATPVMTSGRGHSDMPRQYTMYDTASNHAGVGAGGSDPLCNPFDPAPPSALAYTSGVDPQSGHVSAESPLPHMYDTQYAHSHQAEPYSPYSYEVYSAGSDNTRQLVGPVSHSNENGQFVNMPSPVPLGRPAQPNESDLRDLNLYGDDPQMAGLAISRDSPSVETFAQAQQTVSATKPLRYDPSGSTNRVSQTFDPLVPSDFSRAVKSPIDPTPLPSLPMPTLEPMSPFTSTFELSNSNNRPLDMYVNENAEQEEMLLKQMYGEVAKSAGIDEPKTPYTPRMKASESTSGNALSNSSPMSFATSAVPRLPDLALHPPKPYQHGQPLSPLSEVPTPKSSSEIGNALLNPFENPALTIPQAAHTRAAPSTPIGTPSSTGATTYSPNVNGGFNSIVPPNSPGNVPSSVNWSPRRWEGDSVYGGI</sequence>